<dbReference type="InterPro" id="IPR050545">
    <property type="entry name" value="Mycobact_MmpL"/>
</dbReference>
<feature type="transmembrane region" description="Helical" evidence="8">
    <location>
        <begin position="795"/>
        <end position="816"/>
    </location>
</feature>
<evidence type="ECO:0000256" key="1">
    <source>
        <dbReference type="ARBA" id="ARBA00004651"/>
    </source>
</evidence>
<keyword evidence="5 8" id="KW-1133">Transmembrane helix</keyword>
<proteinExistence type="inferred from homology"/>
<feature type="transmembrane region" description="Helical" evidence="8">
    <location>
        <begin position="733"/>
        <end position="751"/>
    </location>
</feature>
<evidence type="ECO:0000313" key="11">
    <source>
        <dbReference type="Proteomes" id="UP001596283"/>
    </source>
</evidence>
<dbReference type="Gene3D" id="1.20.1640.10">
    <property type="entry name" value="Multidrug efflux transporter AcrB transmembrane domain"/>
    <property type="match status" value="1"/>
</dbReference>
<dbReference type="Proteomes" id="UP001596283">
    <property type="component" value="Unassembled WGS sequence"/>
</dbReference>
<feature type="transmembrane region" description="Helical" evidence="8">
    <location>
        <begin position="758"/>
        <end position="775"/>
    </location>
</feature>
<keyword evidence="4 8" id="KW-0812">Transmembrane</keyword>
<evidence type="ECO:0000256" key="6">
    <source>
        <dbReference type="ARBA" id="ARBA00023136"/>
    </source>
</evidence>
<keyword evidence="3" id="KW-1003">Cell membrane</keyword>
<feature type="transmembrane region" description="Helical" evidence="8">
    <location>
        <begin position="861"/>
        <end position="886"/>
    </location>
</feature>
<dbReference type="EMBL" id="JBHSSI010000079">
    <property type="protein sequence ID" value="MFC6261832.1"/>
    <property type="molecule type" value="Genomic_DNA"/>
</dbReference>
<evidence type="ECO:0000256" key="8">
    <source>
        <dbReference type="SAM" id="Phobius"/>
    </source>
</evidence>
<feature type="transmembrane region" description="Helical" evidence="8">
    <location>
        <begin position="316"/>
        <end position="343"/>
    </location>
</feature>
<comment type="subcellular location">
    <subcellularLocation>
        <location evidence="1">Cell membrane</location>
        <topology evidence="1">Multi-pass membrane protein</topology>
    </subcellularLocation>
</comment>
<comment type="caution">
    <text evidence="10">The sequence shown here is derived from an EMBL/GenBank/DDBJ whole genome shotgun (WGS) entry which is preliminary data.</text>
</comment>
<feature type="transmembrane region" description="Helical" evidence="8">
    <location>
        <begin position="241"/>
        <end position="262"/>
    </location>
</feature>
<evidence type="ECO:0000313" key="10">
    <source>
        <dbReference type="EMBL" id="MFC6261832.1"/>
    </source>
</evidence>
<name>A0ABW1TKM1_9LACO</name>
<sequence length="957" mass="105889">MQERIRKLHHNRIFALVFWLVVVFAAIVTLPNVSTIIQYDGQPQLANTSQPVKATQIRNNWGRNLNGTYTVNAVFNNPDGALTNKQLAAVNKSVSELQKRSNYYGIQKITTMTNTPTSKPQLFSKDKSTEVVQLAVSHNQGTVRQITEQLKNQISTIGLNTYVTSPEIISDAANEHISSFTLIVILMTLLIALVAMGILFASLIAPIITFLTILISYISTLSLATNLAYHWNFAYSEYTPIFLLLGISLFTLLTSFWFFRELRNLVDDGMESQEATSKVIRDLGYRILISTLSLTIAFGSLMLFDFSTIRAFGLLGIGFAITGIASVSLVPVFSGMLGASLFWPKKTRPQLKDHKFWHNLARFGFWQPWLAIVVVLFVVGPFALTYRNQLNYNNTQDIPNNQAVQGARVLSAHFGQGKSTPVTLYIQANQRLDDQNQLFQLDNLTKKLRAQPGVSSVTSVTQPGGQPITQYYVSNQLSSLNENLTGVVGQLGTVRNDLKSDSVNLRQKTLKNEIKRVKKLTSQTNNLVSDSNTLESSLQTALSRSSVAGSSSTSKKVTSYINQLNKVNTELNTALTTLTTLSSDAGTVNTDTSAVHSNLSNYAETLKSVNDSLNSSRKQVISMQKSLNNIYLYLGGLQTSEAAKALYLSPTQIASGDFQQSLVNFTDEKVKATYLTITLKQEPNAQNTARTLRHLKTVAASQLRGTSLKDAKLTFAGQPVVAATIQSQYQHDLPRVLLLVLGIILVLLIIFSRSLLQATYWFLTFILSALAGYQLTHLLMTWLTGNGVFNWQVPLLAFVPLTVLAVVELTQLALSYRLNDAPLLDWLLPGIKEVGQTTRHSLFIIIAGVLGLLAAESQVLTAVALITILTAIIFNLALPIMAASFGKLSVILPAKKPYEFFSNKPKKRNPHRRKRRKTRSRRTRSQKRRRKNPATDVTTPSTTETPSSSDTPTESKE</sequence>
<accession>A0ABW1TKM1</accession>
<protein>
    <submittedName>
        <fullName evidence="10">MMPL family transporter</fullName>
    </submittedName>
</protein>
<evidence type="ECO:0000256" key="7">
    <source>
        <dbReference type="SAM" id="MobiDB-lite"/>
    </source>
</evidence>
<evidence type="ECO:0000256" key="3">
    <source>
        <dbReference type="ARBA" id="ARBA00022475"/>
    </source>
</evidence>
<dbReference type="RefSeq" id="WP_125688609.1">
    <property type="nucleotide sequence ID" value="NZ_JBHSSI010000079.1"/>
</dbReference>
<evidence type="ECO:0000256" key="5">
    <source>
        <dbReference type="ARBA" id="ARBA00022989"/>
    </source>
</evidence>
<feature type="transmembrane region" description="Helical" evidence="8">
    <location>
        <begin position="283"/>
        <end position="304"/>
    </location>
</feature>
<feature type="domain" description="Membrane transport protein MMPL" evidence="9">
    <location>
        <begin position="665"/>
        <end position="799"/>
    </location>
</feature>
<keyword evidence="6 8" id="KW-0472">Membrane</keyword>
<gene>
    <name evidence="10" type="ORF">ACFP1C_12895</name>
</gene>
<feature type="compositionally biased region" description="Basic residues" evidence="7">
    <location>
        <begin position="904"/>
        <end position="932"/>
    </location>
</feature>
<feature type="region of interest" description="Disordered" evidence="7">
    <location>
        <begin position="901"/>
        <end position="957"/>
    </location>
</feature>
<dbReference type="Pfam" id="PF03176">
    <property type="entry name" value="MMPL"/>
    <property type="match status" value="2"/>
</dbReference>
<comment type="similarity">
    <text evidence="2">Belongs to the resistance-nodulation-cell division (RND) (TC 2.A.6) family. MmpL subfamily.</text>
</comment>
<dbReference type="SUPFAM" id="SSF82866">
    <property type="entry name" value="Multidrug efflux transporter AcrB transmembrane domain"/>
    <property type="match status" value="2"/>
</dbReference>
<keyword evidence="11" id="KW-1185">Reference proteome</keyword>
<feature type="transmembrane region" description="Helical" evidence="8">
    <location>
        <begin position="363"/>
        <end position="384"/>
    </location>
</feature>
<dbReference type="PANTHER" id="PTHR33406">
    <property type="entry name" value="MEMBRANE PROTEIN MJ1562-RELATED"/>
    <property type="match status" value="1"/>
</dbReference>
<evidence type="ECO:0000259" key="9">
    <source>
        <dbReference type="Pfam" id="PF03176"/>
    </source>
</evidence>
<feature type="transmembrane region" description="Helical" evidence="8">
    <location>
        <begin position="180"/>
        <end position="200"/>
    </location>
</feature>
<feature type="transmembrane region" description="Helical" evidence="8">
    <location>
        <begin position="837"/>
        <end position="855"/>
    </location>
</feature>
<reference evidence="11" key="1">
    <citation type="journal article" date="2019" name="Int. J. Syst. Evol. Microbiol.">
        <title>The Global Catalogue of Microorganisms (GCM) 10K type strain sequencing project: providing services to taxonomists for standard genome sequencing and annotation.</title>
        <authorList>
            <consortium name="The Broad Institute Genomics Platform"/>
            <consortium name="The Broad Institute Genome Sequencing Center for Infectious Disease"/>
            <person name="Wu L."/>
            <person name="Ma J."/>
        </authorList>
    </citation>
    <scope>NUCLEOTIDE SEQUENCE [LARGE SCALE GENOMIC DNA]</scope>
    <source>
        <strain evidence="11">CCM 8908</strain>
    </source>
</reference>
<evidence type="ECO:0000256" key="4">
    <source>
        <dbReference type="ARBA" id="ARBA00022692"/>
    </source>
</evidence>
<feature type="transmembrane region" description="Helical" evidence="8">
    <location>
        <begin position="207"/>
        <end position="229"/>
    </location>
</feature>
<evidence type="ECO:0000256" key="2">
    <source>
        <dbReference type="ARBA" id="ARBA00010157"/>
    </source>
</evidence>
<feature type="transmembrane region" description="Helical" evidence="8">
    <location>
        <begin position="12"/>
        <end position="30"/>
    </location>
</feature>
<dbReference type="PANTHER" id="PTHR33406:SF6">
    <property type="entry name" value="MEMBRANE PROTEIN YDGH-RELATED"/>
    <property type="match status" value="1"/>
</dbReference>
<dbReference type="InterPro" id="IPR004869">
    <property type="entry name" value="MMPL_dom"/>
</dbReference>
<feature type="compositionally biased region" description="Low complexity" evidence="7">
    <location>
        <begin position="935"/>
        <end position="957"/>
    </location>
</feature>
<organism evidence="10 11">
    <name type="scientific">Levilactobacillus fujinensis</name>
    <dbReference type="NCBI Taxonomy" id="2486024"/>
    <lineage>
        <taxon>Bacteria</taxon>
        <taxon>Bacillati</taxon>
        <taxon>Bacillota</taxon>
        <taxon>Bacilli</taxon>
        <taxon>Lactobacillales</taxon>
        <taxon>Lactobacillaceae</taxon>
        <taxon>Levilactobacillus</taxon>
    </lineage>
</organism>
<feature type="domain" description="Membrane transport protein MMPL" evidence="9">
    <location>
        <begin position="68"/>
        <end position="368"/>
    </location>
</feature>